<keyword evidence="5" id="KW-0143">Chaperone</keyword>
<sequence length="75" mass="9222">MNLVCLPYTTCRFVYWACRWVLLFALMRRQYGLEEKIYLTRRRFGLSQSQWDGLGTNQQDNFLSRHLWITENWQV</sequence>
<comment type="subcellular location">
    <subcellularLocation>
        <location evidence="1">Membrane</location>
    </subcellularLocation>
</comment>
<name>A0A3S5BPI0_9PLAT</name>
<keyword evidence="4" id="KW-0472">Membrane</keyword>
<evidence type="ECO:0000256" key="1">
    <source>
        <dbReference type="ARBA" id="ARBA00004370"/>
    </source>
</evidence>
<evidence type="ECO:0000256" key="3">
    <source>
        <dbReference type="ARBA" id="ARBA00022989"/>
    </source>
</evidence>
<keyword evidence="2" id="KW-0812">Transmembrane</keyword>
<dbReference type="AlphaFoldDB" id="A0A3S5BPI0"/>
<dbReference type="GO" id="GO:0005789">
    <property type="term" value="C:endoplasmic reticulum membrane"/>
    <property type="evidence" value="ECO:0007669"/>
    <property type="project" value="TreeGrafter"/>
</dbReference>
<dbReference type="EMBL" id="CAAALY010014070">
    <property type="protein sequence ID" value="VEL12196.1"/>
    <property type="molecule type" value="Genomic_DNA"/>
</dbReference>
<dbReference type="OrthoDB" id="270167at2759"/>
<dbReference type="PANTHER" id="PTHR44176">
    <property type="entry name" value="DNAJ HOMOLOG SUBFAMILY C MEMBER 25"/>
    <property type="match status" value="1"/>
</dbReference>
<accession>A0A3S5BPI0</accession>
<reference evidence="6" key="1">
    <citation type="submission" date="2018-11" db="EMBL/GenBank/DDBJ databases">
        <authorList>
            <consortium name="Pathogen Informatics"/>
        </authorList>
    </citation>
    <scope>NUCLEOTIDE SEQUENCE</scope>
</reference>
<evidence type="ECO:0000256" key="5">
    <source>
        <dbReference type="ARBA" id="ARBA00023186"/>
    </source>
</evidence>
<keyword evidence="3" id="KW-1133">Transmembrane helix</keyword>
<dbReference type="GO" id="GO:0006457">
    <property type="term" value="P:protein folding"/>
    <property type="evidence" value="ECO:0007669"/>
    <property type="project" value="InterPro"/>
</dbReference>
<dbReference type="InterPro" id="IPR044632">
    <property type="entry name" value="DNAJC25-like"/>
</dbReference>
<keyword evidence="7" id="KW-1185">Reference proteome</keyword>
<dbReference type="PANTHER" id="PTHR44176:SF1">
    <property type="entry name" value="DNAJ HOMOLOG SUBFAMILY C MEMBER 25"/>
    <property type="match status" value="1"/>
</dbReference>
<dbReference type="Proteomes" id="UP000784294">
    <property type="component" value="Unassembled WGS sequence"/>
</dbReference>
<comment type="caution">
    <text evidence="6">The sequence shown here is derived from an EMBL/GenBank/DDBJ whole genome shotgun (WGS) entry which is preliminary data.</text>
</comment>
<gene>
    <name evidence="6" type="ORF">PXEA_LOCUS5636</name>
</gene>
<evidence type="ECO:0000313" key="6">
    <source>
        <dbReference type="EMBL" id="VEL12196.1"/>
    </source>
</evidence>
<proteinExistence type="predicted"/>
<evidence type="ECO:0000256" key="2">
    <source>
        <dbReference type="ARBA" id="ARBA00022692"/>
    </source>
</evidence>
<evidence type="ECO:0000256" key="4">
    <source>
        <dbReference type="ARBA" id="ARBA00023136"/>
    </source>
</evidence>
<evidence type="ECO:0000313" key="7">
    <source>
        <dbReference type="Proteomes" id="UP000784294"/>
    </source>
</evidence>
<protein>
    <submittedName>
        <fullName evidence="6">Uncharacterized protein</fullName>
    </submittedName>
</protein>
<organism evidence="6 7">
    <name type="scientific">Protopolystoma xenopodis</name>
    <dbReference type="NCBI Taxonomy" id="117903"/>
    <lineage>
        <taxon>Eukaryota</taxon>
        <taxon>Metazoa</taxon>
        <taxon>Spiralia</taxon>
        <taxon>Lophotrochozoa</taxon>
        <taxon>Platyhelminthes</taxon>
        <taxon>Monogenea</taxon>
        <taxon>Polyopisthocotylea</taxon>
        <taxon>Polystomatidea</taxon>
        <taxon>Polystomatidae</taxon>
        <taxon>Protopolystoma</taxon>
    </lineage>
</organism>